<reference evidence="1 2" key="1">
    <citation type="journal article" date="2011" name="Front. Microbiol.">
        <title>Two Strains of Crocosphaera watsonii with Highly Conserved Genomes are Distinguished by Strain-Specific Features.</title>
        <authorList>
            <person name="Bench S.R."/>
            <person name="Ilikchyan I.N."/>
            <person name="Tripp H.J."/>
            <person name="Zehr J.P."/>
        </authorList>
    </citation>
    <scope>NUCLEOTIDE SEQUENCE [LARGE SCALE GENOMIC DNA]</scope>
    <source>
        <strain evidence="1 2">WH 0003</strain>
    </source>
</reference>
<gene>
    <name evidence="1" type="ORF">CWATWH0003_4710</name>
</gene>
<dbReference type="EMBL" id="AESD01000706">
    <property type="protein sequence ID" value="EHJ10544.1"/>
    <property type="molecule type" value="Genomic_DNA"/>
</dbReference>
<protein>
    <submittedName>
        <fullName evidence="1">Uncharacterized protein</fullName>
    </submittedName>
</protein>
<comment type="caution">
    <text evidence="1">The sequence shown here is derived from an EMBL/GenBank/DDBJ whole genome shotgun (WGS) entry which is preliminary data.</text>
</comment>
<dbReference type="Proteomes" id="UP000003477">
    <property type="component" value="Unassembled WGS sequence"/>
</dbReference>
<organism evidence="1 2">
    <name type="scientific">Crocosphaera watsonii WH 0003</name>
    <dbReference type="NCBI Taxonomy" id="423471"/>
    <lineage>
        <taxon>Bacteria</taxon>
        <taxon>Bacillati</taxon>
        <taxon>Cyanobacteriota</taxon>
        <taxon>Cyanophyceae</taxon>
        <taxon>Oscillatoriophycideae</taxon>
        <taxon>Chroococcales</taxon>
        <taxon>Aphanothecaceae</taxon>
        <taxon>Crocosphaera</taxon>
    </lineage>
</organism>
<dbReference type="AlphaFoldDB" id="G5JB96"/>
<evidence type="ECO:0000313" key="2">
    <source>
        <dbReference type="Proteomes" id="UP000003477"/>
    </source>
</evidence>
<name>G5JB96_CROWT</name>
<dbReference type="GeneID" id="88768098"/>
<accession>G5JB96</accession>
<sequence length="428" mass="51264">MQNQFKAMEQSLSDINRSFKAFETQRQLLHSQDILPSKPKLKPVFENLITASEERRQVLHSQDILPSKPKLKHVLEQSILDTKRSFKALEQQVQLDIKRSFKAIEKLRLDTQRSFHPRERSISILDTQTSFKALEQQVQRLLPAIAQSILDTQTSFKAIKQKTQLNTQSKVNIFHRDNFYKLPHNWLYMVRDTIKSLESIEVRYKQLLLGKLGEFARIKNRLYSRKFNLQKQIKRDKNLKNNYQIPIKIKYICSVVNIIEHIEKIIVKLLQFQDKINQINFEYQTETEKITQNKIYNSVKQIINKLLFHLYKEQRKYRRCFASIKHINSDDCDKSKHLIITLTVLNSSKRQKITFEFLQLLTAINRLKKDDGEIRNDIPQYWPSSKYRKKRIFEPNHRINCLLQTQFCIRQTLYNFYSFYEFSISRIC</sequence>
<dbReference type="PATRIC" id="fig|423471.3.peg.4411"/>
<proteinExistence type="predicted"/>
<dbReference type="RefSeq" id="WP_007312549.1">
    <property type="nucleotide sequence ID" value="NZ_AESD01000706.1"/>
</dbReference>
<evidence type="ECO:0000313" key="1">
    <source>
        <dbReference type="EMBL" id="EHJ10544.1"/>
    </source>
</evidence>